<protein>
    <submittedName>
        <fullName evidence="8">Phage integrase family protein</fullName>
    </submittedName>
</protein>
<dbReference type="PANTHER" id="PTHR30349:SF41">
    <property type="entry name" value="INTEGRASE_RECOMBINASE PROTEIN MJ0367-RELATED"/>
    <property type="match status" value="1"/>
</dbReference>
<gene>
    <name evidence="8" type="ORF">PVOR_01570</name>
</gene>
<keyword evidence="2" id="KW-0229">DNA integration</keyword>
<dbReference type="PROSITE" id="PS51898">
    <property type="entry name" value="TYR_RECOMBINASE"/>
    <property type="match status" value="1"/>
</dbReference>
<evidence type="ECO:0000259" key="7">
    <source>
        <dbReference type="PROSITE" id="PS51900"/>
    </source>
</evidence>
<evidence type="ECO:0000259" key="6">
    <source>
        <dbReference type="PROSITE" id="PS51898"/>
    </source>
</evidence>
<dbReference type="InterPro" id="IPR011010">
    <property type="entry name" value="DNA_brk_join_enz"/>
</dbReference>
<name>A0A2R9T299_9BACL</name>
<reference evidence="8 9" key="1">
    <citation type="journal article" date="2010" name="BMC Genomics">
        <title>Genome sequence of the pattern forming Paenibacillus vortex bacterium reveals potential for thriving in complex environments.</title>
        <authorList>
            <person name="Sirota-Madi A."/>
            <person name="Olender T."/>
            <person name="Helman Y."/>
            <person name="Ingham C."/>
            <person name="Brainis I."/>
            <person name="Roth D."/>
            <person name="Hagi E."/>
            <person name="Brodsky L."/>
            <person name="Leshkowitz D."/>
            <person name="Galatenko V."/>
            <person name="Nikolaev V."/>
            <person name="Mugasimangalam R.C."/>
            <person name="Bransburg-Zabary S."/>
            <person name="Gutnick D.L."/>
            <person name="Lancet D."/>
            <person name="Ben-Jacob E."/>
        </authorList>
    </citation>
    <scope>NUCLEOTIDE SEQUENCE [LARGE SCALE GENOMIC DNA]</scope>
    <source>
        <strain evidence="8 9">V453</strain>
    </source>
</reference>
<dbReference type="PROSITE" id="PS51900">
    <property type="entry name" value="CB"/>
    <property type="match status" value="1"/>
</dbReference>
<dbReference type="CDD" id="cd00397">
    <property type="entry name" value="DNA_BRE_C"/>
    <property type="match status" value="1"/>
</dbReference>
<dbReference type="KEGG" id="pvo:PVOR_01570"/>
<sequence>MRVIYDEKIGYRMLKEMSQLDFTLYLKQQEMRQKTIAGYTAVINEFIQWRDALLDQPEIVTQLHILEYKSYLKTIRKNHPKTVNRKLAALRKWIQYLQATGQLKEVIAVKDEALADIERWKDPKFLDKNEIRDIRKGIEKEPSNFLRNRDRCMIYLMLYLGLRQEEMLNLELTDIIRTPGKQKVIIREGKGGFYGELALESTELRGAIDQWIAERAKSRFADSSYLFVSRKSAHAGKRAAVKMIKRVCKTSGVEFTCHQLRHTFAKRIIDETGNIKKAQELLRHKHTSSTEIYTRHRKEELNEVLRKLDDVM</sequence>
<keyword evidence="4" id="KW-0233">DNA recombination</keyword>
<dbReference type="GO" id="GO:0003677">
    <property type="term" value="F:DNA binding"/>
    <property type="evidence" value="ECO:0007669"/>
    <property type="project" value="UniProtKB-UniRule"/>
</dbReference>
<feature type="domain" description="Tyr recombinase" evidence="6">
    <location>
        <begin position="121"/>
        <end position="306"/>
    </location>
</feature>
<evidence type="ECO:0000256" key="2">
    <source>
        <dbReference type="ARBA" id="ARBA00022908"/>
    </source>
</evidence>
<dbReference type="Gene3D" id="1.10.443.10">
    <property type="entry name" value="Intergrase catalytic core"/>
    <property type="match status" value="1"/>
</dbReference>
<evidence type="ECO:0000256" key="5">
    <source>
        <dbReference type="PROSITE-ProRule" id="PRU01248"/>
    </source>
</evidence>
<dbReference type="GO" id="GO:0015074">
    <property type="term" value="P:DNA integration"/>
    <property type="evidence" value="ECO:0007669"/>
    <property type="project" value="UniProtKB-KW"/>
</dbReference>
<dbReference type="InterPro" id="IPR013762">
    <property type="entry name" value="Integrase-like_cat_sf"/>
</dbReference>
<dbReference type="EMBL" id="ADHJ01000001">
    <property type="protein sequence ID" value="EFU43859.1"/>
    <property type="molecule type" value="Genomic_DNA"/>
</dbReference>
<keyword evidence="3 5" id="KW-0238">DNA-binding</keyword>
<dbReference type="InterPro" id="IPR004107">
    <property type="entry name" value="Integrase_SAM-like_N"/>
</dbReference>
<evidence type="ECO:0000256" key="1">
    <source>
        <dbReference type="ARBA" id="ARBA00008857"/>
    </source>
</evidence>
<dbReference type="InterPro" id="IPR010998">
    <property type="entry name" value="Integrase_recombinase_N"/>
</dbReference>
<evidence type="ECO:0000256" key="4">
    <source>
        <dbReference type="ARBA" id="ARBA00023172"/>
    </source>
</evidence>
<keyword evidence="9" id="KW-1185">Reference proteome</keyword>
<dbReference type="Gene3D" id="1.10.150.130">
    <property type="match status" value="1"/>
</dbReference>
<feature type="domain" description="Core-binding (CB)" evidence="7">
    <location>
        <begin position="16"/>
        <end position="98"/>
    </location>
</feature>
<evidence type="ECO:0000256" key="3">
    <source>
        <dbReference type="ARBA" id="ARBA00023125"/>
    </source>
</evidence>
<dbReference type="AlphaFoldDB" id="A0A2R9T299"/>
<dbReference type="PANTHER" id="PTHR30349">
    <property type="entry name" value="PHAGE INTEGRASE-RELATED"/>
    <property type="match status" value="1"/>
</dbReference>
<dbReference type="SUPFAM" id="SSF56349">
    <property type="entry name" value="DNA breaking-rejoining enzymes"/>
    <property type="match status" value="1"/>
</dbReference>
<dbReference type="Pfam" id="PF00589">
    <property type="entry name" value="Phage_integrase"/>
    <property type="match status" value="1"/>
</dbReference>
<organism evidence="8 9">
    <name type="scientific">Paenibacillus vortex V453</name>
    <dbReference type="NCBI Taxonomy" id="715225"/>
    <lineage>
        <taxon>Bacteria</taxon>
        <taxon>Bacillati</taxon>
        <taxon>Bacillota</taxon>
        <taxon>Bacilli</taxon>
        <taxon>Bacillales</taxon>
        <taxon>Paenibacillaceae</taxon>
        <taxon>Paenibacillus</taxon>
    </lineage>
</organism>
<comment type="caution">
    <text evidence="8">The sequence shown here is derived from an EMBL/GenBank/DDBJ whole genome shotgun (WGS) entry which is preliminary data.</text>
</comment>
<dbReference type="InterPro" id="IPR050090">
    <property type="entry name" value="Tyrosine_recombinase_XerCD"/>
</dbReference>
<proteinExistence type="inferred from homology"/>
<dbReference type="InterPro" id="IPR002104">
    <property type="entry name" value="Integrase_catalytic"/>
</dbReference>
<evidence type="ECO:0000313" key="9">
    <source>
        <dbReference type="Proteomes" id="UP000003094"/>
    </source>
</evidence>
<dbReference type="Proteomes" id="UP000003094">
    <property type="component" value="Unassembled WGS sequence"/>
</dbReference>
<dbReference type="Pfam" id="PF13495">
    <property type="entry name" value="Phage_int_SAM_4"/>
    <property type="match status" value="1"/>
</dbReference>
<comment type="similarity">
    <text evidence="1">Belongs to the 'phage' integrase family.</text>
</comment>
<evidence type="ECO:0000313" key="8">
    <source>
        <dbReference type="EMBL" id="EFU43859.1"/>
    </source>
</evidence>
<dbReference type="GO" id="GO:0006310">
    <property type="term" value="P:DNA recombination"/>
    <property type="evidence" value="ECO:0007669"/>
    <property type="project" value="UniProtKB-KW"/>
</dbReference>
<dbReference type="InterPro" id="IPR044068">
    <property type="entry name" value="CB"/>
</dbReference>
<accession>A0A2R9T299</accession>